<dbReference type="EMBL" id="JBBNGS010000006">
    <property type="protein sequence ID" value="MEQ2637565.1"/>
    <property type="molecule type" value="Genomic_DNA"/>
</dbReference>
<evidence type="ECO:0000313" key="9">
    <source>
        <dbReference type="Proteomes" id="UP001478817"/>
    </source>
</evidence>
<evidence type="ECO:0000313" key="8">
    <source>
        <dbReference type="EMBL" id="MEQ2637565.1"/>
    </source>
</evidence>
<evidence type="ECO:0000256" key="5">
    <source>
        <dbReference type="ARBA" id="ARBA00023316"/>
    </source>
</evidence>
<keyword evidence="9" id="KW-1185">Reference proteome</keyword>
<evidence type="ECO:0000256" key="2">
    <source>
        <dbReference type="ARBA" id="ARBA00022679"/>
    </source>
</evidence>
<feature type="active site" description="Proton donor/acceptor" evidence="6">
    <location>
        <position position="83"/>
    </location>
</feature>
<sequence length="129" mass="14349">MDVDRTEQHARFYGDDGSIIWESDVVTGQPNKGHDTPAGVWSITSREHGDINLRGPVGDDGEPEWDSHVQYWMGVVGSAVGFHNAPWRSQFGGNIYTWYGSHGCINLSMEKADELYNVIQVGDVCIVHD</sequence>
<gene>
    <name evidence="8" type="ORF">AAAT05_04320</name>
</gene>
<accession>A0ABV1IH03</accession>
<evidence type="ECO:0000256" key="4">
    <source>
        <dbReference type="ARBA" id="ARBA00022984"/>
    </source>
</evidence>
<dbReference type="PROSITE" id="PS52029">
    <property type="entry name" value="LD_TPASE"/>
    <property type="match status" value="1"/>
</dbReference>
<dbReference type="EC" id="2.-.-.-" evidence="8"/>
<dbReference type="PANTHER" id="PTHR30582:SF33">
    <property type="entry name" value="EXPORTED PROTEIN"/>
    <property type="match status" value="1"/>
</dbReference>
<dbReference type="InterPro" id="IPR038063">
    <property type="entry name" value="Transpep_catalytic_dom"/>
</dbReference>
<evidence type="ECO:0000256" key="6">
    <source>
        <dbReference type="PROSITE-ProRule" id="PRU01373"/>
    </source>
</evidence>
<dbReference type="Proteomes" id="UP001478817">
    <property type="component" value="Unassembled WGS sequence"/>
</dbReference>
<keyword evidence="4 6" id="KW-0573">Peptidoglycan synthesis</keyword>
<feature type="domain" description="L,D-TPase catalytic" evidence="7">
    <location>
        <begin position="1"/>
        <end position="128"/>
    </location>
</feature>
<dbReference type="PANTHER" id="PTHR30582">
    <property type="entry name" value="L,D-TRANSPEPTIDASE"/>
    <property type="match status" value="1"/>
</dbReference>
<dbReference type="CDD" id="cd16913">
    <property type="entry name" value="YkuD_like"/>
    <property type="match status" value="1"/>
</dbReference>
<evidence type="ECO:0000256" key="1">
    <source>
        <dbReference type="ARBA" id="ARBA00004752"/>
    </source>
</evidence>
<dbReference type="SUPFAM" id="SSF141523">
    <property type="entry name" value="L,D-transpeptidase catalytic domain-like"/>
    <property type="match status" value="1"/>
</dbReference>
<keyword evidence="2 8" id="KW-0808">Transferase</keyword>
<proteinExistence type="predicted"/>
<dbReference type="GO" id="GO:0016740">
    <property type="term" value="F:transferase activity"/>
    <property type="evidence" value="ECO:0007669"/>
    <property type="project" value="UniProtKB-KW"/>
</dbReference>
<comment type="caution">
    <text evidence="8">The sequence shown here is derived from an EMBL/GenBank/DDBJ whole genome shotgun (WGS) entry which is preliminary data.</text>
</comment>
<dbReference type="Gene3D" id="2.40.440.10">
    <property type="entry name" value="L,D-transpeptidase catalytic domain-like"/>
    <property type="match status" value="1"/>
</dbReference>
<reference evidence="8 9" key="1">
    <citation type="submission" date="2024-04" db="EMBL/GenBank/DDBJ databases">
        <title>Human intestinal bacterial collection.</title>
        <authorList>
            <person name="Pauvert C."/>
            <person name="Hitch T.C.A."/>
            <person name="Clavel T."/>
        </authorList>
    </citation>
    <scope>NUCLEOTIDE SEQUENCE [LARGE SCALE GENOMIC DNA]</scope>
    <source>
        <strain evidence="8 9">CLA-AA-H197</strain>
    </source>
</reference>
<dbReference type="Pfam" id="PF03734">
    <property type="entry name" value="YkuD"/>
    <property type="match status" value="1"/>
</dbReference>
<feature type="active site" description="Nucleophile" evidence="6">
    <location>
        <position position="104"/>
    </location>
</feature>
<evidence type="ECO:0000256" key="3">
    <source>
        <dbReference type="ARBA" id="ARBA00022960"/>
    </source>
</evidence>
<evidence type="ECO:0000259" key="7">
    <source>
        <dbReference type="PROSITE" id="PS52029"/>
    </source>
</evidence>
<dbReference type="RefSeq" id="WP_349182155.1">
    <property type="nucleotide sequence ID" value="NZ_JBBNGS010000006.1"/>
</dbReference>
<protein>
    <submittedName>
        <fullName evidence="8">L,D-transpeptidase</fullName>
        <ecNumber evidence="8">2.-.-.-</ecNumber>
    </submittedName>
</protein>
<name>A0ABV1IH03_9ACTN</name>
<keyword evidence="5 6" id="KW-0961">Cell wall biogenesis/degradation</keyword>
<comment type="pathway">
    <text evidence="1 6">Cell wall biogenesis; peptidoglycan biosynthesis.</text>
</comment>
<organism evidence="8 9">
    <name type="scientific">Paratractidigestivibacter faecalis</name>
    <dbReference type="NCBI Taxonomy" id="2292441"/>
    <lineage>
        <taxon>Bacteria</taxon>
        <taxon>Bacillati</taxon>
        <taxon>Actinomycetota</taxon>
        <taxon>Coriobacteriia</taxon>
        <taxon>Coriobacteriales</taxon>
        <taxon>Atopobiaceae</taxon>
        <taxon>Paratractidigestivibacter</taxon>
    </lineage>
</organism>
<keyword evidence="3 6" id="KW-0133">Cell shape</keyword>
<dbReference type="InterPro" id="IPR050979">
    <property type="entry name" value="LD-transpeptidase"/>
</dbReference>
<dbReference type="InterPro" id="IPR005490">
    <property type="entry name" value="LD_TPept_cat_dom"/>
</dbReference>